<dbReference type="CDD" id="cd09891">
    <property type="entry name" value="NGN_Bact_1"/>
    <property type="match status" value="1"/>
</dbReference>
<dbReference type="InterPro" id="IPR006645">
    <property type="entry name" value="NGN-like_dom"/>
</dbReference>
<dbReference type="InterPro" id="IPR001062">
    <property type="entry name" value="Transcrpt_antiterm_NusG"/>
</dbReference>
<evidence type="ECO:0000256" key="3">
    <source>
        <dbReference type="ARBA" id="ARBA00023015"/>
    </source>
</evidence>
<organism evidence="9 10">
    <name type="scientific">Malacoplasma penetrans (strain HF-2)</name>
    <name type="common">Mycoplasma penetrans</name>
    <dbReference type="NCBI Taxonomy" id="272633"/>
    <lineage>
        <taxon>Bacteria</taxon>
        <taxon>Bacillati</taxon>
        <taxon>Mycoplasmatota</taxon>
        <taxon>Mycoplasmoidales</taxon>
        <taxon>Mycoplasmoidaceae</taxon>
        <taxon>Malacoplasma</taxon>
    </lineage>
</organism>
<keyword evidence="2 5" id="KW-0889">Transcription antitermination</keyword>
<dbReference type="FunCoup" id="Q8EUN7">
    <property type="interactions" value="242"/>
</dbReference>
<dbReference type="InterPro" id="IPR043425">
    <property type="entry name" value="NusG-like"/>
</dbReference>
<dbReference type="AlphaFoldDB" id="Q8EUN7"/>
<keyword evidence="3 5" id="KW-0805">Transcription regulation</keyword>
<dbReference type="Pfam" id="PF02357">
    <property type="entry name" value="NusG"/>
    <property type="match status" value="1"/>
</dbReference>
<dbReference type="GO" id="GO:0006353">
    <property type="term" value="P:DNA-templated transcription termination"/>
    <property type="evidence" value="ECO:0007669"/>
    <property type="project" value="UniProtKB-UniRule"/>
</dbReference>
<dbReference type="PANTHER" id="PTHR30265:SF2">
    <property type="entry name" value="TRANSCRIPTION TERMINATION_ANTITERMINATION PROTEIN NUSG"/>
    <property type="match status" value="1"/>
</dbReference>
<dbReference type="RefSeq" id="WP_011077704.1">
    <property type="nucleotide sequence ID" value="NC_004432.1"/>
</dbReference>
<dbReference type="EMBL" id="BA000026">
    <property type="protein sequence ID" value="BAC44675.1"/>
    <property type="molecule type" value="Genomic_DNA"/>
</dbReference>
<dbReference type="Gene3D" id="2.30.30.30">
    <property type="match status" value="1"/>
</dbReference>
<feature type="domain" description="NusG-like N-terminal" evidence="8">
    <location>
        <begin position="17"/>
        <end position="156"/>
    </location>
</feature>
<feature type="region of interest" description="Disordered" evidence="7">
    <location>
        <begin position="201"/>
        <end position="224"/>
    </location>
</feature>
<evidence type="ECO:0000256" key="2">
    <source>
        <dbReference type="ARBA" id="ARBA00022814"/>
    </source>
</evidence>
<comment type="similarity">
    <text evidence="5">Belongs to the NusG family.</text>
</comment>
<dbReference type="GO" id="GO:0006354">
    <property type="term" value="P:DNA-templated transcription elongation"/>
    <property type="evidence" value="ECO:0007669"/>
    <property type="project" value="UniProtKB-UniRule"/>
</dbReference>
<name>Q8EUN7_MALP2</name>
<sequence length="348" mass="39664">MENEKFENNNDTVKKDEAKWYIVTSINGNEDTVYKNIEDKVRAYDLGNVVQEMRLLKTREITIEVFDPINNPPPSRFRNTKSITWETLPGGRYKKTRIREINRFPGYIYIKMIMEDDAWYVIRNTFGVTGFVGSSGKGAKPIPMSDIEVANLFNPEMNQDIIINKTSDVFVEQTVSKPREAEKRIEFLDSGNNLVDKDGFFNSNLNQENKGEEASSESTENVESSNVEEVSVSMDQSTNVEVDTNVENQYLSNHDGEVEEVTINEDVDNKQEEETEEEVELFHKGNSDSKSPLFAVGNTVEILVESMQGYEGVIESIDLEKDKAKVLVDILGKETIVDVHFSEIRKKI</sequence>
<comment type="function">
    <text evidence="5">Participates in transcription elongation, termination and antitermination.</text>
</comment>
<dbReference type="InterPro" id="IPR036735">
    <property type="entry name" value="NGN_dom_sf"/>
</dbReference>
<dbReference type="SUPFAM" id="SSF50104">
    <property type="entry name" value="Translation proteins SH3-like domain"/>
    <property type="match status" value="1"/>
</dbReference>
<dbReference type="InParanoid" id="Q8EUN7"/>
<keyword evidence="10" id="KW-1185">Reference proteome</keyword>
<dbReference type="SMART" id="SM00738">
    <property type="entry name" value="NGN"/>
    <property type="match status" value="1"/>
</dbReference>
<evidence type="ECO:0000256" key="5">
    <source>
        <dbReference type="HAMAP-Rule" id="MF_00948"/>
    </source>
</evidence>
<dbReference type="STRING" id="272633.gene:10732006"/>
<dbReference type="InterPro" id="IPR008991">
    <property type="entry name" value="Translation_prot_SH3-like_sf"/>
</dbReference>
<dbReference type="GO" id="GO:0032784">
    <property type="term" value="P:regulation of DNA-templated transcription elongation"/>
    <property type="evidence" value="ECO:0007669"/>
    <property type="project" value="InterPro"/>
</dbReference>
<protein>
    <recommendedName>
        <fullName evidence="5 6">Transcription termination/antitermination protein NusG</fullName>
    </recommendedName>
</protein>
<evidence type="ECO:0000256" key="7">
    <source>
        <dbReference type="SAM" id="MobiDB-lite"/>
    </source>
</evidence>
<keyword evidence="1 5" id="KW-0806">Transcription termination</keyword>
<evidence type="ECO:0000313" key="9">
    <source>
        <dbReference type="EMBL" id="BAC44675.1"/>
    </source>
</evidence>
<dbReference type="Proteomes" id="UP000002522">
    <property type="component" value="Chromosome"/>
</dbReference>
<dbReference type="HAMAP" id="MF_00948">
    <property type="entry name" value="NusG"/>
    <property type="match status" value="1"/>
</dbReference>
<dbReference type="NCBIfam" id="TIGR01956">
    <property type="entry name" value="NusG_myco"/>
    <property type="match status" value="1"/>
</dbReference>
<dbReference type="SUPFAM" id="SSF82679">
    <property type="entry name" value="N-utilization substance G protein NusG, N-terminal domain"/>
    <property type="match status" value="1"/>
</dbReference>
<dbReference type="HOGENOM" id="CLU_879462_0_0_14"/>
<evidence type="ECO:0000256" key="4">
    <source>
        <dbReference type="ARBA" id="ARBA00023163"/>
    </source>
</evidence>
<reference evidence="9 10" key="1">
    <citation type="journal article" date="2002" name="Nucleic Acids Res.">
        <title>The complete genomic sequence of Mycoplasma penetrans, an intracellular bacterial pathogen in humans.</title>
        <authorList>
            <person name="Sasaki Y."/>
            <person name="Ishikawa J."/>
            <person name="Yamashita A."/>
            <person name="Oshima K."/>
            <person name="Kenri T."/>
            <person name="Furuya K."/>
            <person name="Yoshino C."/>
            <person name="Horino A."/>
            <person name="Shiba T."/>
            <person name="Sasaki T."/>
            <person name="Hattori M."/>
        </authorList>
    </citation>
    <scope>NUCLEOTIDE SEQUENCE [LARGE SCALE GENOMIC DNA]</scope>
    <source>
        <strain evidence="9 10">HF-2</strain>
    </source>
</reference>
<gene>
    <name evidence="5" type="primary">nusG</name>
    <name evidence="9" type="ordered locus">MYPE8840</name>
</gene>
<dbReference type="GO" id="GO:0005829">
    <property type="term" value="C:cytosol"/>
    <property type="evidence" value="ECO:0007669"/>
    <property type="project" value="TreeGrafter"/>
</dbReference>
<proteinExistence type="inferred from homology"/>
<accession>Q8EUN7</accession>
<evidence type="ECO:0000313" key="10">
    <source>
        <dbReference type="Proteomes" id="UP000002522"/>
    </source>
</evidence>
<evidence type="ECO:0000259" key="8">
    <source>
        <dbReference type="SMART" id="SM00738"/>
    </source>
</evidence>
<evidence type="ECO:0000256" key="1">
    <source>
        <dbReference type="ARBA" id="ARBA00022472"/>
    </source>
</evidence>
<dbReference type="Gene3D" id="3.30.70.940">
    <property type="entry name" value="NusG, N-terminal domain"/>
    <property type="match status" value="1"/>
</dbReference>
<dbReference type="InterPro" id="IPR047050">
    <property type="entry name" value="NGN"/>
</dbReference>
<dbReference type="KEGG" id="mpe:MYPE8840"/>
<dbReference type="GO" id="GO:0031564">
    <property type="term" value="P:transcription antitermination"/>
    <property type="evidence" value="ECO:0007669"/>
    <property type="project" value="UniProtKB-UniRule"/>
</dbReference>
<dbReference type="PANTHER" id="PTHR30265">
    <property type="entry name" value="RHO-INTERACTING TRANSCRIPTION TERMINATION FACTOR NUSG"/>
    <property type="match status" value="1"/>
</dbReference>
<keyword evidence="4 5" id="KW-0804">Transcription</keyword>
<evidence type="ECO:0000256" key="6">
    <source>
        <dbReference type="NCBIfam" id="TIGR01956"/>
    </source>
</evidence>
<dbReference type="InterPro" id="IPR010216">
    <property type="entry name" value="Transcrpt_antiterm_NusG_myco"/>
</dbReference>
<dbReference type="InterPro" id="IPR014722">
    <property type="entry name" value="Rib_uL2_dom2"/>
</dbReference>
<dbReference type="eggNOG" id="COG0250">
    <property type="taxonomic scope" value="Bacteria"/>
</dbReference>